<accession>A0A4Q0YTA7</accession>
<dbReference type="Gene3D" id="2.60.200.20">
    <property type="match status" value="1"/>
</dbReference>
<dbReference type="InterPro" id="IPR008984">
    <property type="entry name" value="SMAD_FHA_dom_sf"/>
</dbReference>
<protein>
    <recommendedName>
        <fullName evidence="1">FHA domain-containing protein</fullName>
    </recommendedName>
</protein>
<dbReference type="RefSeq" id="WP_129123250.1">
    <property type="nucleotide sequence ID" value="NZ_PEIB01000024.1"/>
</dbReference>
<dbReference type="InterPro" id="IPR000253">
    <property type="entry name" value="FHA_dom"/>
</dbReference>
<dbReference type="PROSITE" id="PS50006">
    <property type="entry name" value="FHA_DOMAIN"/>
    <property type="match status" value="1"/>
</dbReference>
<dbReference type="PANTHER" id="PTHR23308">
    <property type="entry name" value="NUCLEAR INHIBITOR OF PROTEIN PHOSPHATASE-1"/>
    <property type="match status" value="1"/>
</dbReference>
<proteinExistence type="predicted"/>
<dbReference type="OrthoDB" id="273564at2"/>
<organism evidence="2 3">
    <name type="scientific">Veronia nyctiphanis</name>
    <dbReference type="NCBI Taxonomy" id="1278244"/>
    <lineage>
        <taxon>Bacteria</taxon>
        <taxon>Pseudomonadati</taxon>
        <taxon>Pseudomonadota</taxon>
        <taxon>Gammaproteobacteria</taxon>
        <taxon>Vibrionales</taxon>
        <taxon>Vibrionaceae</taxon>
        <taxon>Veronia</taxon>
    </lineage>
</organism>
<dbReference type="InterPro" id="IPR050923">
    <property type="entry name" value="Cell_Proc_Reg/RNA_Proc"/>
</dbReference>
<dbReference type="EMBL" id="PEIB01000024">
    <property type="protein sequence ID" value="RXJ72231.1"/>
    <property type="molecule type" value="Genomic_DNA"/>
</dbReference>
<name>A0A4Q0YTA7_9GAMM</name>
<dbReference type="Proteomes" id="UP000290287">
    <property type="component" value="Unassembled WGS sequence"/>
</dbReference>
<evidence type="ECO:0000259" key="1">
    <source>
        <dbReference type="PROSITE" id="PS50006"/>
    </source>
</evidence>
<dbReference type="Pfam" id="PF00498">
    <property type="entry name" value="FHA"/>
    <property type="match status" value="1"/>
</dbReference>
<dbReference type="SMART" id="SM00240">
    <property type="entry name" value="FHA"/>
    <property type="match status" value="1"/>
</dbReference>
<keyword evidence="3" id="KW-1185">Reference proteome</keyword>
<dbReference type="AlphaFoldDB" id="A0A4Q0YTA7"/>
<evidence type="ECO:0000313" key="2">
    <source>
        <dbReference type="EMBL" id="RXJ72231.1"/>
    </source>
</evidence>
<gene>
    <name evidence="2" type="ORF">CS022_16920</name>
</gene>
<reference evidence="2 3" key="1">
    <citation type="submission" date="2017-10" db="EMBL/GenBank/DDBJ databases">
        <title>Nyctiphanis sp. nov., isolated from the stomach of the euphausiid Nyctiphanes simplex (Hansen, 1911) in the Gulf of California.</title>
        <authorList>
            <person name="Gomez-Gil B."/>
            <person name="Aguilar-Mendez M."/>
            <person name="Lopez-Cortes A."/>
            <person name="Gomez-Gutierrez J."/>
            <person name="Roque A."/>
            <person name="Lang E."/>
            <person name="Gonzalez-Castillo A."/>
        </authorList>
    </citation>
    <scope>NUCLEOTIDE SEQUENCE [LARGE SCALE GENOMIC DNA]</scope>
    <source>
        <strain evidence="2 3">CAIM 600</strain>
    </source>
</reference>
<feature type="domain" description="FHA" evidence="1">
    <location>
        <begin position="30"/>
        <end position="78"/>
    </location>
</feature>
<dbReference type="SUPFAM" id="SSF49879">
    <property type="entry name" value="SMAD/FHA domain"/>
    <property type="match status" value="1"/>
</dbReference>
<sequence>MTIDTMSPPQQLGGLLTTSDGNNVFLRQYHTVGRSSDCHTLFNLAGVSRIHAVVVWQDERWYLFDKSTNGAWVNDKKLVKDEPFEIKKDDRIILASRAYEAFTMASDNAPLDMLVNINTSRQPICLEKPFTKLSEHQEIHHQDGLWKLFDTRASQEPERYLKDGDTISINDQIYRMQANRVDEQTQQIRPMVKTLEDLSFCLDVSDDEEKISLRIDDGQNSTTIAGARLQNQLYLLLCLARKALKDAAAGYGEAHCGWLDVDELSKSLLIEPENTRIRLHRLRTRLRDAVNFGGIDACELIQLQSGDVRLNTTSISIFKNGVEEQPK</sequence>
<comment type="caution">
    <text evidence="2">The sequence shown here is derived from an EMBL/GenBank/DDBJ whole genome shotgun (WGS) entry which is preliminary data.</text>
</comment>
<evidence type="ECO:0000313" key="3">
    <source>
        <dbReference type="Proteomes" id="UP000290287"/>
    </source>
</evidence>
<dbReference type="CDD" id="cd00060">
    <property type="entry name" value="FHA"/>
    <property type="match status" value="1"/>
</dbReference>